<dbReference type="OrthoDB" id="9909019at2759"/>
<dbReference type="InterPro" id="IPR001594">
    <property type="entry name" value="Palmitoyltrfase_DHHC"/>
</dbReference>
<evidence type="ECO:0000256" key="4">
    <source>
        <dbReference type="ARBA" id="ARBA00022989"/>
    </source>
</evidence>
<evidence type="ECO:0000256" key="2">
    <source>
        <dbReference type="ARBA" id="ARBA00022679"/>
    </source>
</evidence>
<comment type="similarity">
    <text evidence="7">Belongs to the DHHC palmitoyltransferase family.</text>
</comment>
<gene>
    <name evidence="9" type="ORF">RFI_18005</name>
</gene>
<evidence type="ECO:0000259" key="8">
    <source>
        <dbReference type="Pfam" id="PF01529"/>
    </source>
</evidence>
<reference evidence="9 10" key="1">
    <citation type="journal article" date="2013" name="Curr. Biol.">
        <title>The Genome of the Foraminiferan Reticulomyxa filosa.</title>
        <authorList>
            <person name="Glockner G."/>
            <person name="Hulsmann N."/>
            <person name="Schleicher M."/>
            <person name="Noegel A.A."/>
            <person name="Eichinger L."/>
            <person name="Gallinger C."/>
            <person name="Pawlowski J."/>
            <person name="Sierra R."/>
            <person name="Euteneuer U."/>
            <person name="Pillet L."/>
            <person name="Moustafa A."/>
            <person name="Platzer M."/>
            <person name="Groth M."/>
            <person name="Szafranski K."/>
            <person name="Schliwa M."/>
        </authorList>
    </citation>
    <scope>NUCLEOTIDE SEQUENCE [LARGE SCALE GENOMIC DNA]</scope>
</reference>
<comment type="caution">
    <text evidence="9">The sequence shown here is derived from an EMBL/GenBank/DDBJ whole genome shotgun (WGS) entry which is preliminary data.</text>
</comment>
<accession>X6MZF7</accession>
<sequence length="151" mass="16826">HCPICNVCVEQQDHHCPWVGTCIGVRNLRYFVGFIVSAGSHGAITATTCLLIAIFAQKFSVFKTWLAVLDVVLIIYGIIIGCTLIGMSIEYITLIGADVTMAEKIKHGGRVMTEAERKHQEELDNNMRTKPGFWKNLRTVCCAPLVKSRLF</sequence>
<feature type="domain" description="Palmitoyltransferase DHHC" evidence="8">
    <location>
        <begin position="1"/>
        <end position="107"/>
    </location>
</feature>
<dbReference type="InterPro" id="IPR039859">
    <property type="entry name" value="PFA4/ZDH16/20/ERF2-like"/>
</dbReference>
<dbReference type="GO" id="GO:0019706">
    <property type="term" value="F:protein-cysteine S-palmitoyltransferase activity"/>
    <property type="evidence" value="ECO:0007669"/>
    <property type="project" value="UniProtKB-EC"/>
</dbReference>
<name>X6MZF7_RETFI</name>
<keyword evidence="4 7" id="KW-1133">Transmembrane helix</keyword>
<keyword evidence="10" id="KW-1185">Reference proteome</keyword>
<feature type="transmembrane region" description="Helical" evidence="7">
    <location>
        <begin position="30"/>
        <end position="55"/>
    </location>
</feature>
<keyword evidence="5 7" id="KW-0472">Membrane</keyword>
<dbReference type="Proteomes" id="UP000023152">
    <property type="component" value="Unassembled WGS sequence"/>
</dbReference>
<evidence type="ECO:0000313" key="9">
    <source>
        <dbReference type="EMBL" id="ETO19216.1"/>
    </source>
</evidence>
<organism evidence="9 10">
    <name type="scientific">Reticulomyxa filosa</name>
    <dbReference type="NCBI Taxonomy" id="46433"/>
    <lineage>
        <taxon>Eukaryota</taxon>
        <taxon>Sar</taxon>
        <taxon>Rhizaria</taxon>
        <taxon>Retaria</taxon>
        <taxon>Foraminifera</taxon>
        <taxon>Monothalamids</taxon>
        <taxon>Reticulomyxidae</taxon>
        <taxon>Reticulomyxa</taxon>
    </lineage>
</organism>
<evidence type="ECO:0000256" key="3">
    <source>
        <dbReference type="ARBA" id="ARBA00022692"/>
    </source>
</evidence>
<dbReference type="GO" id="GO:0005783">
    <property type="term" value="C:endoplasmic reticulum"/>
    <property type="evidence" value="ECO:0007669"/>
    <property type="project" value="TreeGrafter"/>
</dbReference>
<dbReference type="EC" id="2.3.1.225" evidence="7"/>
<dbReference type="PANTHER" id="PTHR22883">
    <property type="entry name" value="ZINC FINGER DHHC DOMAIN CONTAINING PROTEIN"/>
    <property type="match status" value="1"/>
</dbReference>
<dbReference type="Pfam" id="PF01529">
    <property type="entry name" value="DHHC"/>
    <property type="match status" value="1"/>
</dbReference>
<comment type="subcellular location">
    <subcellularLocation>
        <location evidence="1">Membrane</location>
        <topology evidence="1">Multi-pass membrane protein</topology>
    </subcellularLocation>
</comment>
<dbReference type="GO" id="GO:0006612">
    <property type="term" value="P:protein targeting to membrane"/>
    <property type="evidence" value="ECO:0007669"/>
    <property type="project" value="TreeGrafter"/>
</dbReference>
<feature type="transmembrane region" description="Helical" evidence="7">
    <location>
        <begin position="67"/>
        <end position="89"/>
    </location>
</feature>
<evidence type="ECO:0000256" key="5">
    <source>
        <dbReference type="ARBA" id="ARBA00023136"/>
    </source>
</evidence>
<feature type="non-terminal residue" evidence="9">
    <location>
        <position position="1"/>
    </location>
</feature>
<keyword evidence="2 7" id="KW-0808">Transferase</keyword>
<evidence type="ECO:0000256" key="7">
    <source>
        <dbReference type="RuleBase" id="RU079119"/>
    </source>
</evidence>
<comment type="catalytic activity">
    <reaction evidence="7">
        <text>L-cysteinyl-[protein] + hexadecanoyl-CoA = S-hexadecanoyl-L-cysteinyl-[protein] + CoA</text>
        <dbReference type="Rhea" id="RHEA:36683"/>
        <dbReference type="Rhea" id="RHEA-COMP:10131"/>
        <dbReference type="Rhea" id="RHEA-COMP:11032"/>
        <dbReference type="ChEBI" id="CHEBI:29950"/>
        <dbReference type="ChEBI" id="CHEBI:57287"/>
        <dbReference type="ChEBI" id="CHEBI:57379"/>
        <dbReference type="ChEBI" id="CHEBI:74151"/>
        <dbReference type="EC" id="2.3.1.225"/>
    </reaction>
</comment>
<dbReference type="GO" id="GO:0005794">
    <property type="term" value="C:Golgi apparatus"/>
    <property type="evidence" value="ECO:0007669"/>
    <property type="project" value="TreeGrafter"/>
</dbReference>
<comment type="domain">
    <text evidence="7">The DHHC domain is required for palmitoyltransferase activity.</text>
</comment>
<dbReference type="EMBL" id="ASPP01013897">
    <property type="protein sequence ID" value="ETO19216.1"/>
    <property type="molecule type" value="Genomic_DNA"/>
</dbReference>
<evidence type="ECO:0000313" key="10">
    <source>
        <dbReference type="Proteomes" id="UP000023152"/>
    </source>
</evidence>
<keyword evidence="6 7" id="KW-0012">Acyltransferase</keyword>
<keyword evidence="3 7" id="KW-0812">Transmembrane</keyword>
<protein>
    <recommendedName>
        <fullName evidence="7">Palmitoyltransferase</fullName>
        <ecNumber evidence="7">2.3.1.225</ecNumber>
    </recommendedName>
</protein>
<dbReference type="AlphaFoldDB" id="X6MZF7"/>
<dbReference type="GO" id="GO:0016020">
    <property type="term" value="C:membrane"/>
    <property type="evidence" value="ECO:0007669"/>
    <property type="project" value="UniProtKB-SubCell"/>
</dbReference>
<evidence type="ECO:0000256" key="1">
    <source>
        <dbReference type="ARBA" id="ARBA00004141"/>
    </source>
</evidence>
<evidence type="ECO:0000256" key="6">
    <source>
        <dbReference type="ARBA" id="ARBA00023315"/>
    </source>
</evidence>
<dbReference type="PROSITE" id="PS50216">
    <property type="entry name" value="DHHC"/>
    <property type="match status" value="1"/>
</dbReference>
<proteinExistence type="inferred from homology"/>